<evidence type="ECO:0000313" key="2">
    <source>
        <dbReference type="Proteomes" id="UP000326950"/>
    </source>
</evidence>
<organism evidence="1 2">
    <name type="scientific">Aspergillus tamarii</name>
    <dbReference type="NCBI Taxonomy" id="41984"/>
    <lineage>
        <taxon>Eukaryota</taxon>
        <taxon>Fungi</taxon>
        <taxon>Dikarya</taxon>
        <taxon>Ascomycota</taxon>
        <taxon>Pezizomycotina</taxon>
        <taxon>Eurotiomycetes</taxon>
        <taxon>Eurotiomycetidae</taxon>
        <taxon>Eurotiales</taxon>
        <taxon>Aspergillaceae</taxon>
        <taxon>Aspergillus</taxon>
        <taxon>Aspergillus subgen. Circumdati</taxon>
    </lineage>
</organism>
<dbReference type="OrthoDB" id="3029470at2759"/>
<gene>
    <name evidence="1" type="ORF">BDV40DRAFT_296239</name>
</gene>
<protein>
    <submittedName>
        <fullName evidence="1">Uncharacterized protein</fullName>
    </submittedName>
</protein>
<dbReference type="EMBL" id="ML738592">
    <property type="protein sequence ID" value="KAE8166810.1"/>
    <property type="molecule type" value="Genomic_DNA"/>
</dbReference>
<name>A0A5N6V834_ASPTM</name>
<proteinExistence type="predicted"/>
<dbReference type="AlphaFoldDB" id="A0A5N6V834"/>
<sequence length="439" mass="50007">MSLGPRITSSHPVRQLGRMDYERCAALRNEIYRLSWSGYHPGPHITWWEYFSPSPKIAETLDPSLIEFSKFTLFYPKDRPKDPMDRPALFYWVDNLTGPDAFFETWVEELYPGRFVWLYCTTGYLIGDERGILILAAFVGYKFEERPMYIHGWGLKPLEVILNSYLDMIDKGKVTLIYPNLPIWPRPINPWVLYLYTKVDVEKTLSAMQRLLDAIVARQPAREAAVFHNPWSDPKLLTSINLPPKTFAHDFLTGLFTHKITFRYIAPGIRLPTAAEFATQPYLGSYPTNDPTSLPLLLFYTGGEKGVGRGLHPISPPPPPPNYPPRSDTPEIPAGLYIETIYSRTSRAFSNADGAQTGILIDDEESVPAGNDESLYQSGLNGFNDRGEVQLDKVLIGWAQMVEAGEWEIGEDRVVDSIQRFKNADTEMNWYKSCIPPSW</sequence>
<keyword evidence="2" id="KW-1185">Reference proteome</keyword>
<dbReference type="Proteomes" id="UP000326950">
    <property type="component" value="Unassembled WGS sequence"/>
</dbReference>
<accession>A0A5N6V834</accession>
<reference evidence="1 2" key="1">
    <citation type="submission" date="2019-04" db="EMBL/GenBank/DDBJ databases">
        <title>Friends and foes A comparative genomics study of 23 Aspergillus species from section Flavi.</title>
        <authorList>
            <consortium name="DOE Joint Genome Institute"/>
            <person name="Kjaerbolling I."/>
            <person name="Vesth T."/>
            <person name="Frisvad J.C."/>
            <person name="Nybo J.L."/>
            <person name="Theobald S."/>
            <person name="Kildgaard S."/>
            <person name="Isbrandt T."/>
            <person name="Kuo A."/>
            <person name="Sato A."/>
            <person name="Lyhne E.K."/>
            <person name="Kogle M.E."/>
            <person name="Wiebenga A."/>
            <person name="Kun R.S."/>
            <person name="Lubbers R.J."/>
            <person name="Makela M.R."/>
            <person name="Barry K."/>
            <person name="Chovatia M."/>
            <person name="Clum A."/>
            <person name="Daum C."/>
            <person name="Haridas S."/>
            <person name="He G."/>
            <person name="LaButti K."/>
            <person name="Lipzen A."/>
            <person name="Mondo S."/>
            <person name="Riley R."/>
            <person name="Salamov A."/>
            <person name="Simmons B.A."/>
            <person name="Magnuson J.K."/>
            <person name="Henrissat B."/>
            <person name="Mortensen U.H."/>
            <person name="Larsen T.O."/>
            <person name="Devries R.P."/>
            <person name="Grigoriev I.V."/>
            <person name="Machida M."/>
            <person name="Baker S.E."/>
            <person name="Andersen M.R."/>
        </authorList>
    </citation>
    <scope>NUCLEOTIDE SEQUENCE [LARGE SCALE GENOMIC DNA]</scope>
    <source>
        <strain evidence="1 2">CBS 117626</strain>
    </source>
</reference>
<evidence type="ECO:0000313" key="1">
    <source>
        <dbReference type="EMBL" id="KAE8166810.1"/>
    </source>
</evidence>